<dbReference type="PROSITE" id="PS50977">
    <property type="entry name" value="HTH_TETR_2"/>
    <property type="match status" value="1"/>
</dbReference>
<evidence type="ECO:0000256" key="1">
    <source>
        <dbReference type="ARBA" id="ARBA00023125"/>
    </source>
</evidence>
<dbReference type="InterPro" id="IPR050109">
    <property type="entry name" value="HTH-type_TetR-like_transc_reg"/>
</dbReference>
<dbReference type="SUPFAM" id="SSF46689">
    <property type="entry name" value="Homeodomain-like"/>
    <property type="match status" value="1"/>
</dbReference>
<dbReference type="RefSeq" id="WP_232840321.1">
    <property type="nucleotide sequence ID" value="NZ_JBEXKW010000008.1"/>
</dbReference>
<dbReference type="PANTHER" id="PTHR30328">
    <property type="entry name" value="TRANSCRIPTIONAL REPRESSOR"/>
    <property type="match status" value="1"/>
</dbReference>
<dbReference type="Proteomes" id="UP001551695">
    <property type="component" value="Unassembled WGS sequence"/>
</dbReference>
<gene>
    <name evidence="4" type="ORF">AB0I48_31350</name>
</gene>
<dbReference type="Pfam" id="PF17926">
    <property type="entry name" value="TetR_C_21"/>
    <property type="match status" value="1"/>
</dbReference>
<evidence type="ECO:0000256" key="2">
    <source>
        <dbReference type="PROSITE-ProRule" id="PRU00335"/>
    </source>
</evidence>
<keyword evidence="1 2" id="KW-0238">DNA-binding</keyword>
<dbReference type="SUPFAM" id="SSF48498">
    <property type="entry name" value="Tetracyclin repressor-like, C-terminal domain"/>
    <property type="match status" value="1"/>
</dbReference>
<evidence type="ECO:0000313" key="5">
    <source>
        <dbReference type="Proteomes" id="UP001551695"/>
    </source>
</evidence>
<dbReference type="InterPro" id="IPR036271">
    <property type="entry name" value="Tet_transcr_reg_TetR-rel_C_sf"/>
</dbReference>
<reference evidence="4 5" key="1">
    <citation type="submission" date="2024-06" db="EMBL/GenBank/DDBJ databases">
        <title>The Natural Products Discovery Center: Release of the First 8490 Sequenced Strains for Exploring Actinobacteria Biosynthetic Diversity.</title>
        <authorList>
            <person name="Kalkreuter E."/>
            <person name="Kautsar S.A."/>
            <person name="Yang D."/>
            <person name="Bader C.D."/>
            <person name="Teijaro C.N."/>
            <person name="Fluegel L."/>
            <person name="Davis C.M."/>
            <person name="Simpson J.R."/>
            <person name="Lauterbach L."/>
            <person name="Steele A.D."/>
            <person name="Gui C."/>
            <person name="Meng S."/>
            <person name="Li G."/>
            <person name="Viehrig K."/>
            <person name="Ye F."/>
            <person name="Su P."/>
            <person name="Kiefer A.F."/>
            <person name="Nichols A."/>
            <person name="Cepeda A.J."/>
            <person name="Yan W."/>
            <person name="Fan B."/>
            <person name="Jiang Y."/>
            <person name="Adhikari A."/>
            <person name="Zheng C.-J."/>
            <person name="Schuster L."/>
            <person name="Cowan T.M."/>
            <person name="Smanski M.J."/>
            <person name="Chevrette M.G."/>
            <person name="De Carvalho L.P.S."/>
            <person name="Shen B."/>
        </authorList>
    </citation>
    <scope>NUCLEOTIDE SEQUENCE [LARGE SCALE GENOMIC DNA]</scope>
    <source>
        <strain evidence="4 5">NPDC050403</strain>
    </source>
</reference>
<dbReference type="Gene3D" id="1.10.357.10">
    <property type="entry name" value="Tetracycline Repressor, domain 2"/>
    <property type="match status" value="1"/>
</dbReference>
<protein>
    <submittedName>
        <fullName evidence="4">TetR family transcriptional regulator</fullName>
    </submittedName>
</protein>
<sequence length="188" mass="20728">MRAAGHATRERILVAAKAEFAQYGVAGARINRIAAAAKASKDRLYAYFASKDALYTAVTEQWADHTTAETALHAADLPGYVGRLFDHYLRYPDNARLQAWADVERLHIPEAEQVVRRVIAAKITEVERGQRDGLVTTDFQPITLIVMLTDLARTAAAHATRDDGKHNIAERRAALVLAARRLVSPDQG</sequence>
<accession>A0ABV3G309</accession>
<dbReference type="InterPro" id="IPR009057">
    <property type="entry name" value="Homeodomain-like_sf"/>
</dbReference>
<dbReference type="InterPro" id="IPR041467">
    <property type="entry name" value="Sco4008_C"/>
</dbReference>
<feature type="domain" description="HTH tetR-type" evidence="3">
    <location>
        <begin position="6"/>
        <end position="66"/>
    </location>
</feature>
<evidence type="ECO:0000259" key="3">
    <source>
        <dbReference type="PROSITE" id="PS50977"/>
    </source>
</evidence>
<feature type="DNA-binding region" description="H-T-H motif" evidence="2">
    <location>
        <begin position="29"/>
        <end position="48"/>
    </location>
</feature>
<dbReference type="EMBL" id="JBFAKC010000018">
    <property type="protein sequence ID" value="MEV0712067.1"/>
    <property type="molecule type" value="Genomic_DNA"/>
</dbReference>
<dbReference type="PRINTS" id="PR00455">
    <property type="entry name" value="HTHTETR"/>
</dbReference>
<proteinExistence type="predicted"/>
<dbReference type="Pfam" id="PF00440">
    <property type="entry name" value="TetR_N"/>
    <property type="match status" value="1"/>
</dbReference>
<organism evidence="4 5">
    <name type="scientific">Nocardia aurea</name>
    <dbReference type="NCBI Taxonomy" id="2144174"/>
    <lineage>
        <taxon>Bacteria</taxon>
        <taxon>Bacillati</taxon>
        <taxon>Actinomycetota</taxon>
        <taxon>Actinomycetes</taxon>
        <taxon>Mycobacteriales</taxon>
        <taxon>Nocardiaceae</taxon>
        <taxon>Nocardia</taxon>
    </lineage>
</organism>
<name>A0ABV3G309_9NOCA</name>
<dbReference type="PANTHER" id="PTHR30328:SF54">
    <property type="entry name" value="HTH-TYPE TRANSCRIPTIONAL REPRESSOR SCO4008"/>
    <property type="match status" value="1"/>
</dbReference>
<dbReference type="InterPro" id="IPR001647">
    <property type="entry name" value="HTH_TetR"/>
</dbReference>
<evidence type="ECO:0000313" key="4">
    <source>
        <dbReference type="EMBL" id="MEV0712067.1"/>
    </source>
</evidence>
<keyword evidence="5" id="KW-1185">Reference proteome</keyword>
<comment type="caution">
    <text evidence="4">The sequence shown here is derived from an EMBL/GenBank/DDBJ whole genome shotgun (WGS) entry which is preliminary data.</text>
</comment>